<protein>
    <submittedName>
        <fullName evidence="1">Uncharacterized protein</fullName>
    </submittedName>
</protein>
<dbReference type="Proteomes" id="UP000381378">
    <property type="component" value="Unassembled WGS sequence"/>
</dbReference>
<organism evidence="1 2">
    <name type="scientific">Pseudomonas fluorescens</name>
    <dbReference type="NCBI Taxonomy" id="294"/>
    <lineage>
        <taxon>Bacteria</taxon>
        <taxon>Pseudomonadati</taxon>
        <taxon>Pseudomonadota</taxon>
        <taxon>Gammaproteobacteria</taxon>
        <taxon>Pseudomonadales</taxon>
        <taxon>Pseudomonadaceae</taxon>
        <taxon>Pseudomonas</taxon>
    </lineage>
</organism>
<gene>
    <name evidence="1" type="ORF">PS928_00530</name>
</gene>
<name>A0A5E7RYQ5_PSEFL</name>
<sequence length="84" mass="9411">MNNQREDAPKVLRNRIIGDAIGLSAKEVGDYVTCIQRKDSGNEYIVYFELQTPKTVLSKVIGLQDGLFTHTRPIDFNGLQISSI</sequence>
<dbReference type="AlphaFoldDB" id="A0A5E7RYQ5"/>
<accession>A0A5E7RYQ5</accession>
<reference evidence="1 2" key="1">
    <citation type="submission" date="2019-09" db="EMBL/GenBank/DDBJ databases">
        <authorList>
            <person name="Chandra G."/>
            <person name="Truman W A."/>
        </authorList>
    </citation>
    <scope>NUCLEOTIDE SEQUENCE [LARGE SCALE GENOMIC DNA]</scope>
    <source>
        <strain evidence="1">PS928</strain>
    </source>
</reference>
<evidence type="ECO:0000313" key="1">
    <source>
        <dbReference type="EMBL" id="VVP78965.1"/>
    </source>
</evidence>
<evidence type="ECO:0000313" key="2">
    <source>
        <dbReference type="Proteomes" id="UP000381378"/>
    </source>
</evidence>
<proteinExistence type="predicted"/>
<dbReference type="EMBL" id="CABVJF010000002">
    <property type="protein sequence ID" value="VVP78965.1"/>
    <property type="molecule type" value="Genomic_DNA"/>
</dbReference>
<dbReference type="RefSeq" id="WP_191625231.1">
    <property type="nucleotide sequence ID" value="NZ_CABVJF010000002.1"/>
</dbReference>